<feature type="domain" description="Helix-turn-helix" evidence="1">
    <location>
        <begin position="21"/>
        <end position="69"/>
    </location>
</feature>
<dbReference type="EMBL" id="JAZEWV010000002">
    <property type="protein sequence ID" value="MEE4541224.1"/>
    <property type="molecule type" value="Genomic_DNA"/>
</dbReference>
<keyword evidence="3" id="KW-1185">Reference proteome</keyword>
<evidence type="ECO:0000259" key="1">
    <source>
        <dbReference type="Pfam" id="PF12728"/>
    </source>
</evidence>
<dbReference type="InterPro" id="IPR041657">
    <property type="entry name" value="HTH_17"/>
</dbReference>
<protein>
    <submittedName>
        <fullName evidence="2">Excisionase family DNA-binding protein</fullName>
    </submittedName>
</protein>
<dbReference type="NCBIfam" id="TIGR01764">
    <property type="entry name" value="excise"/>
    <property type="match status" value="1"/>
</dbReference>
<organism evidence="2 3">
    <name type="scientific">Actinacidiphila polyblastidii</name>
    <dbReference type="NCBI Taxonomy" id="3110430"/>
    <lineage>
        <taxon>Bacteria</taxon>
        <taxon>Bacillati</taxon>
        <taxon>Actinomycetota</taxon>
        <taxon>Actinomycetes</taxon>
        <taxon>Kitasatosporales</taxon>
        <taxon>Streptomycetaceae</taxon>
        <taxon>Actinacidiphila</taxon>
    </lineage>
</organism>
<dbReference type="GO" id="GO:0003677">
    <property type="term" value="F:DNA binding"/>
    <property type="evidence" value="ECO:0007669"/>
    <property type="project" value="UniProtKB-KW"/>
</dbReference>
<keyword evidence="2" id="KW-0238">DNA-binding</keyword>
<gene>
    <name evidence="2" type="ORF">V2S66_04485</name>
</gene>
<dbReference type="Proteomes" id="UP001344658">
    <property type="component" value="Unassembled WGS sequence"/>
</dbReference>
<evidence type="ECO:0000313" key="2">
    <source>
        <dbReference type="EMBL" id="MEE4541224.1"/>
    </source>
</evidence>
<name>A0ABU7P5Z4_9ACTN</name>
<evidence type="ECO:0000313" key="3">
    <source>
        <dbReference type="Proteomes" id="UP001344658"/>
    </source>
</evidence>
<sequence length="77" mass="8566">MTTAITEFPSETSITHPEFVLLTVEEAAQRLRIARTTCFALIRSGALESVRVGSLRRVPAEALPEYVARLRETHRAA</sequence>
<proteinExistence type="predicted"/>
<dbReference type="InterPro" id="IPR010093">
    <property type="entry name" value="SinI_DNA-bd"/>
</dbReference>
<dbReference type="RefSeq" id="WP_330793100.1">
    <property type="nucleotide sequence ID" value="NZ_JAZEWV010000002.1"/>
</dbReference>
<accession>A0ABU7P5Z4</accession>
<dbReference type="Pfam" id="PF12728">
    <property type="entry name" value="HTH_17"/>
    <property type="match status" value="1"/>
</dbReference>
<reference evidence="2 3" key="1">
    <citation type="submission" date="2023-12" db="EMBL/GenBank/DDBJ databases">
        <title>Streptomyces sp. V4-01.</title>
        <authorList>
            <person name="Somphong A."/>
            <person name="Phongsopitanun W."/>
        </authorList>
    </citation>
    <scope>NUCLEOTIDE SEQUENCE [LARGE SCALE GENOMIC DNA]</scope>
    <source>
        <strain evidence="2 3">V4-01</strain>
    </source>
</reference>
<comment type="caution">
    <text evidence="2">The sequence shown here is derived from an EMBL/GenBank/DDBJ whole genome shotgun (WGS) entry which is preliminary data.</text>
</comment>